<evidence type="ECO:0000256" key="3">
    <source>
        <dbReference type="ARBA" id="ARBA00002728"/>
    </source>
</evidence>
<dbReference type="PANTHER" id="PTHR46244">
    <property type="entry name" value="PHOSPHOENOLPYRUVATE-PROTEIN PHOSPHOTRANSFERASE"/>
    <property type="match status" value="1"/>
</dbReference>
<gene>
    <name evidence="21" type="primary">ptsP</name>
    <name evidence="21" type="ORF">ACFHYQ_10850</name>
</gene>
<dbReference type="InterPro" id="IPR015813">
    <property type="entry name" value="Pyrv/PenolPyrv_kinase-like_dom"/>
</dbReference>
<evidence type="ECO:0000256" key="10">
    <source>
        <dbReference type="ARBA" id="ARBA00022597"/>
    </source>
</evidence>
<keyword evidence="9 17" id="KW-0963">Cytoplasm</keyword>
<keyword evidence="14 17" id="KW-0418">Kinase</keyword>
<dbReference type="InterPro" id="IPR018274">
    <property type="entry name" value="PEP_util_AS"/>
</dbReference>
<evidence type="ECO:0000256" key="17">
    <source>
        <dbReference type="PIRNR" id="PIRNR000732"/>
    </source>
</evidence>
<dbReference type="NCBIfam" id="TIGR01417">
    <property type="entry name" value="PTS_I_fam"/>
    <property type="match status" value="1"/>
</dbReference>
<organism evidence="21 22">
    <name type="scientific">Sphaerimonospora cavernae</name>
    <dbReference type="NCBI Taxonomy" id="1740611"/>
    <lineage>
        <taxon>Bacteria</taxon>
        <taxon>Bacillati</taxon>
        <taxon>Actinomycetota</taxon>
        <taxon>Actinomycetes</taxon>
        <taxon>Streptosporangiales</taxon>
        <taxon>Streptosporangiaceae</taxon>
        <taxon>Sphaerimonospora</taxon>
    </lineage>
</organism>
<evidence type="ECO:0000256" key="11">
    <source>
        <dbReference type="ARBA" id="ARBA00022679"/>
    </source>
</evidence>
<dbReference type="GO" id="GO:0008965">
    <property type="term" value="F:phosphoenolpyruvate-protein phosphotransferase activity"/>
    <property type="evidence" value="ECO:0007669"/>
    <property type="project" value="UniProtKB-EC"/>
</dbReference>
<keyword evidence="22" id="KW-1185">Reference proteome</keyword>
<evidence type="ECO:0000256" key="12">
    <source>
        <dbReference type="ARBA" id="ARBA00022683"/>
    </source>
</evidence>
<dbReference type="InterPro" id="IPR023151">
    <property type="entry name" value="PEP_util_CS"/>
</dbReference>
<evidence type="ECO:0000256" key="9">
    <source>
        <dbReference type="ARBA" id="ARBA00022490"/>
    </source>
</evidence>
<dbReference type="Gene3D" id="3.50.30.10">
    <property type="entry name" value="Phosphohistidine domain"/>
    <property type="match status" value="1"/>
</dbReference>
<dbReference type="SUPFAM" id="SSF51621">
    <property type="entry name" value="Phosphoenolpyruvate/pyruvate domain"/>
    <property type="match status" value="1"/>
</dbReference>
<feature type="domain" description="PEP-utilising enzyme mobile" evidence="18">
    <location>
        <begin position="169"/>
        <end position="237"/>
    </location>
</feature>
<feature type="domain" description="Phosphotransferase system enzyme I N-terminal" evidence="20">
    <location>
        <begin position="13"/>
        <end position="130"/>
    </location>
</feature>
<evidence type="ECO:0000259" key="19">
    <source>
        <dbReference type="Pfam" id="PF02896"/>
    </source>
</evidence>
<evidence type="ECO:0000256" key="15">
    <source>
        <dbReference type="ARBA" id="ARBA00022842"/>
    </source>
</evidence>
<keyword evidence="15 17" id="KW-0460">Magnesium</keyword>
<reference evidence="21 22" key="1">
    <citation type="submission" date="2024-09" db="EMBL/GenBank/DDBJ databases">
        <authorList>
            <person name="Sun Q."/>
            <person name="Mori K."/>
        </authorList>
    </citation>
    <scope>NUCLEOTIDE SEQUENCE [LARGE SCALE GENOMIC DNA]</scope>
    <source>
        <strain evidence="21 22">TBRC 1851</strain>
    </source>
</reference>
<evidence type="ECO:0000256" key="7">
    <source>
        <dbReference type="ARBA" id="ARBA00016544"/>
    </source>
</evidence>
<name>A0ABV6U2W0_9ACTN</name>
<comment type="cofactor">
    <cofactor evidence="2 17">
        <name>Mg(2+)</name>
        <dbReference type="ChEBI" id="CHEBI:18420"/>
    </cofactor>
</comment>
<dbReference type="SUPFAM" id="SSF47831">
    <property type="entry name" value="Enzyme I of the PEP:sugar phosphotransferase system HPr-binding (sub)domain"/>
    <property type="match status" value="1"/>
</dbReference>
<dbReference type="PIRSF" id="PIRSF000732">
    <property type="entry name" value="PTS_enzyme_I"/>
    <property type="match status" value="1"/>
</dbReference>
<proteinExistence type="inferred from homology"/>
<keyword evidence="11 17" id="KW-0808">Transferase</keyword>
<evidence type="ECO:0000256" key="1">
    <source>
        <dbReference type="ARBA" id="ARBA00000683"/>
    </source>
</evidence>
<dbReference type="InterPro" id="IPR040442">
    <property type="entry name" value="Pyrv_kinase-like_dom_sf"/>
</dbReference>
<keyword evidence="12 17" id="KW-0598">Phosphotransferase system</keyword>
<evidence type="ECO:0000256" key="4">
    <source>
        <dbReference type="ARBA" id="ARBA00004496"/>
    </source>
</evidence>
<sequence length="581" mass="58326">MGQVPTAPPPTLTGTGVSPGIGYGPARVLVMDVPEPEAGARHDGDARAERERAECALEQVAADLEARGARVGGEAEQVLDAQAMMARDPELAVRTGELIDRGVAAPRAVFAAFGTYRGLLAAAGGYLGARVADLDDVRDRVIALLTGRPLPGAAEFAAAGSGMGVATPFVLVARDLAPADTALLSPDAVAAFVTEQGGPTSHTAILARSLGVPAVVGCTGATAIPPGVPLLVDGAGGSVRLSPPAHEVARARRVARAGRAVLSAVSAPQVPGPHSFRRGMTADGHAVPLLANIGGPRDVESALAYGAEGVGLFRTEFLFLGRAAAPSAAEQAEAYRAVFEAFPGGRVVVRTLDAGADKPLAFLPPSGVEPNPALGERGLRLLRRHRAVMNVQLAALAAAATGTSAKAQVMAPMVATAEEAEWFALACRTAGLASPGIMIEVPAAALRAADLVGAVDFLSVGTNDLTQYALAADRQVGSVAGLQDPWHPAVLDLVAATASAASGAGKECGVCGEAAADPVLACVFVGMGVTSLSMAAPALPAVRAALIRHTLAQCAAAASAARSARSAVDARAAAEAALSRT</sequence>
<evidence type="ECO:0000256" key="8">
    <source>
        <dbReference type="ARBA" id="ARBA00022448"/>
    </source>
</evidence>
<evidence type="ECO:0000259" key="20">
    <source>
        <dbReference type="Pfam" id="PF05524"/>
    </source>
</evidence>
<dbReference type="InterPro" id="IPR036637">
    <property type="entry name" value="Phosphohistidine_dom_sf"/>
</dbReference>
<protein>
    <recommendedName>
        <fullName evidence="7 17">Phosphoenolpyruvate-protein phosphotransferase</fullName>
        <ecNumber evidence="6 17">2.7.3.9</ecNumber>
    </recommendedName>
    <alternativeName>
        <fullName evidence="16 17">Phosphotransferase system, enzyme I</fullName>
    </alternativeName>
</protein>
<dbReference type="EC" id="2.7.3.9" evidence="6 17"/>
<evidence type="ECO:0000256" key="6">
    <source>
        <dbReference type="ARBA" id="ARBA00012232"/>
    </source>
</evidence>
<dbReference type="Pfam" id="PF05524">
    <property type="entry name" value="PEP-utilisers_N"/>
    <property type="match status" value="1"/>
</dbReference>
<dbReference type="InterPro" id="IPR036618">
    <property type="entry name" value="PtsI_HPr-bd_sf"/>
</dbReference>
<evidence type="ECO:0000313" key="22">
    <source>
        <dbReference type="Proteomes" id="UP001589870"/>
    </source>
</evidence>
<dbReference type="Gene3D" id="1.10.274.10">
    <property type="entry name" value="PtsI, HPr-binding domain"/>
    <property type="match status" value="1"/>
</dbReference>
<evidence type="ECO:0000256" key="5">
    <source>
        <dbReference type="ARBA" id="ARBA00007837"/>
    </source>
</evidence>
<comment type="function">
    <text evidence="3 17">General (non sugar-specific) component of the phosphoenolpyruvate-dependent sugar phosphotransferase system (sugar PTS). This major carbohydrate active-transport system catalyzes the phosphorylation of incoming sugar substrates concomitantly with their translocation across the cell membrane. Enzyme I transfers the phosphoryl group from phosphoenolpyruvate (PEP) to the phosphoryl carrier protein (HPr).</text>
</comment>
<feature type="domain" description="PEP-utilising enzyme C-terminal" evidence="19">
    <location>
        <begin position="280"/>
        <end position="547"/>
    </location>
</feature>
<keyword evidence="10 17" id="KW-0762">Sugar transport</keyword>
<comment type="similarity">
    <text evidence="5 17">Belongs to the PEP-utilizing enzyme family.</text>
</comment>
<dbReference type="Pfam" id="PF00391">
    <property type="entry name" value="PEP-utilizers"/>
    <property type="match status" value="1"/>
</dbReference>
<dbReference type="InterPro" id="IPR024692">
    <property type="entry name" value="PTS_EI"/>
</dbReference>
<dbReference type="InterPro" id="IPR008731">
    <property type="entry name" value="PTS_EIN"/>
</dbReference>
<dbReference type="PROSITE" id="PS00370">
    <property type="entry name" value="PEP_ENZYMES_PHOS_SITE"/>
    <property type="match status" value="1"/>
</dbReference>
<evidence type="ECO:0000256" key="16">
    <source>
        <dbReference type="ARBA" id="ARBA00033235"/>
    </source>
</evidence>
<dbReference type="Proteomes" id="UP001589870">
    <property type="component" value="Unassembled WGS sequence"/>
</dbReference>
<comment type="subcellular location">
    <subcellularLocation>
        <location evidence="4 17">Cytoplasm</location>
    </subcellularLocation>
</comment>
<accession>A0ABV6U2W0</accession>
<dbReference type="EMBL" id="JBHMQT010000018">
    <property type="protein sequence ID" value="MFC0862793.1"/>
    <property type="molecule type" value="Genomic_DNA"/>
</dbReference>
<dbReference type="Gene3D" id="3.20.20.60">
    <property type="entry name" value="Phosphoenolpyruvate-binding domains"/>
    <property type="match status" value="1"/>
</dbReference>
<dbReference type="PRINTS" id="PR01736">
    <property type="entry name" value="PHPHTRNFRASE"/>
</dbReference>
<evidence type="ECO:0000256" key="14">
    <source>
        <dbReference type="ARBA" id="ARBA00022777"/>
    </source>
</evidence>
<dbReference type="RefSeq" id="WP_394300985.1">
    <property type="nucleotide sequence ID" value="NZ_JBHMQT010000018.1"/>
</dbReference>
<keyword evidence="13 17" id="KW-0479">Metal-binding</keyword>
<keyword evidence="8 17" id="KW-0813">Transport</keyword>
<dbReference type="SUPFAM" id="SSF52009">
    <property type="entry name" value="Phosphohistidine domain"/>
    <property type="match status" value="1"/>
</dbReference>
<dbReference type="PANTHER" id="PTHR46244:SF3">
    <property type="entry name" value="PHOSPHOENOLPYRUVATE-PROTEIN PHOSPHOTRANSFERASE"/>
    <property type="match status" value="1"/>
</dbReference>
<dbReference type="InterPro" id="IPR000121">
    <property type="entry name" value="PEP_util_C"/>
</dbReference>
<dbReference type="InterPro" id="IPR006318">
    <property type="entry name" value="PTS_EI-like"/>
</dbReference>
<dbReference type="InterPro" id="IPR008279">
    <property type="entry name" value="PEP-util_enz_mobile_dom"/>
</dbReference>
<evidence type="ECO:0000313" key="21">
    <source>
        <dbReference type="EMBL" id="MFC0862793.1"/>
    </source>
</evidence>
<evidence type="ECO:0000256" key="13">
    <source>
        <dbReference type="ARBA" id="ARBA00022723"/>
    </source>
</evidence>
<comment type="caution">
    <text evidence="21">The sequence shown here is derived from an EMBL/GenBank/DDBJ whole genome shotgun (WGS) entry which is preliminary data.</text>
</comment>
<evidence type="ECO:0000256" key="2">
    <source>
        <dbReference type="ARBA" id="ARBA00001946"/>
    </source>
</evidence>
<dbReference type="InterPro" id="IPR050499">
    <property type="entry name" value="PEP-utilizing_PTS_enzyme"/>
</dbReference>
<dbReference type="Pfam" id="PF02896">
    <property type="entry name" value="PEP-utilizers_C"/>
    <property type="match status" value="1"/>
</dbReference>
<comment type="catalytic activity">
    <reaction evidence="1 17">
        <text>L-histidyl-[protein] + phosphoenolpyruvate = N(pros)-phospho-L-histidyl-[protein] + pyruvate</text>
        <dbReference type="Rhea" id="RHEA:23880"/>
        <dbReference type="Rhea" id="RHEA-COMP:9745"/>
        <dbReference type="Rhea" id="RHEA-COMP:9746"/>
        <dbReference type="ChEBI" id="CHEBI:15361"/>
        <dbReference type="ChEBI" id="CHEBI:29979"/>
        <dbReference type="ChEBI" id="CHEBI:58702"/>
        <dbReference type="ChEBI" id="CHEBI:64837"/>
        <dbReference type="EC" id="2.7.3.9"/>
    </reaction>
</comment>
<dbReference type="PROSITE" id="PS00742">
    <property type="entry name" value="PEP_ENZYMES_2"/>
    <property type="match status" value="1"/>
</dbReference>
<evidence type="ECO:0000259" key="18">
    <source>
        <dbReference type="Pfam" id="PF00391"/>
    </source>
</evidence>